<dbReference type="AlphaFoldDB" id="A0A087EA22"/>
<evidence type="ECO:0000256" key="10">
    <source>
        <dbReference type="RuleBase" id="RU362118"/>
    </source>
</evidence>
<sequence length="476" mass="51279">MLDCVARGGNGEYPQGFASSIPHIHAAVAQTPTAQKDRKIMPIEQFDTSQVHAGFDPAANADSVAPVIYPNAAFWLENSQRGHNVANGDEPGYLYSRVANPTLTVLEQRVAQLDGAAEAVAVASGMAAITYALLNAAEGGGRIIAPYDVYGGTFDSLRTLLPKFGVTTTFVEDINDLTHVESLIRDDDSVKAVFAESVSNPTTHVTDVDALAELSHRHGIPLIIDNTLPTPYLYHPIEHGADIVVYSATKALGGHGNAIGGLVTSGDRFDWSTQRYPQFSEPEWVLGEAAGRAPRSFVEAAGPLAFIRRLRLKYLRLTGAVLGPFEAYLQLLGLETLQERVSKETASALEVAKFLDAQPHVTAVHYAGLPGSEQRGLVPRDYPRGVGSVLSFELEGGAEQTAAFINHVRLFRYLANIGDVRSLIVDPANTTHREFTQEARAIVGVNASTIRLSIGLESPKDLIADLSQAFEAVYPR</sequence>
<evidence type="ECO:0000256" key="2">
    <source>
        <dbReference type="ARBA" id="ARBA00009077"/>
    </source>
</evidence>
<accession>A0A087EA22</accession>
<organism evidence="11 12">
    <name type="scientific">Bifidobacterium subtile</name>
    <dbReference type="NCBI Taxonomy" id="77635"/>
    <lineage>
        <taxon>Bacteria</taxon>
        <taxon>Bacillati</taxon>
        <taxon>Actinomycetota</taxon>
        <taxon>Actinomycetes</taxon>
        <taxon>Bifidobacteriales</taxon>
        <taxon>Bifidobacteriaceae</taxon>
        <taxon>Bifidobacterium</taxon>
    </lineage>
</organism>
<proteinExistence type="inferred from homology"/>
<dbReference type="InterPro" id="IPR015422">
    <property type="entry name" value="PyrdxlP-dep_Trfase_small"/>
</dbReference>
<evidence type="ECO:0000256" key="5">
    <source>
        <dbReference type="ARBA" id="ARBA00047175"/>
    </source>
</evidence>
<evidence type="ECO:0000256" key="7">
    <source>
        <dbReference type="ARBA" id="ARBA00048780"/>
    </source>
</evidence>
<gene>
    <name evidence="11" type="ORF">BISU_0631</name>
</gene>
<dbReference type="PANTHER" id="PTHR43797">
    <property type="entry name" value="HOMOCYSTEINE/CYSTEINE SYNTHASE"/>
    <property type="match status" value="1"/>
</dbReference>
<dbReference type="FunFam" id="3.40.640.10:FF:000046">
    <property type="entry name" value="Cystathionine gamma-lyase"/>
    <property type="match status" value="1"/>
</dbReference>
<reference evidence="11 12" key="1">
    <citation type="submission" date="2014-03" db="EMBL/GenBank/DDBJ databases">
        <title>Genomics of Bifidobacteria.</title>
        <authorList>
            <person name="Ventura M."/>
            <person name="Milani C."/>
            <person name="Lugli G.A."/>
        </authorList>
    </citation>
    <scope>NUCLEOTIDE SEQUENCE [LARGE SCALE GENOMIC DNA]</scope>
    <source>
        <strain evidence="11 12">LMG 11597</strain>
    </source>
</reference>
<dbReference type="GO" id="GO:0003961">
    <property type="term" value="F:O-acetylhomoserine aminocarboxypropyltransferase activity"/>
    <property type="evidence" value="ECO:0007669"/>
    <property type="project" value="TreeGrafter"/>
</dbReference>
<dbReference type="EC" id="4.4.1.2" evidence="5"/>
<keyword evidence="12" id="KW-1185">Reference proteome</keyword>
<dbReference type="Gene3D" id="3.90.1150.10">
    <property type="entry name" value="Aspartate Aminotransferase, domain 1"/>
    <property type="match status" value="1"/>
</dbReference>
<dbReference type="InterPro" id="IPR000277">
    <property type="entry name" value="Cys/Met-Metab_PyrdxlP-dep_enz"/>
</dbReference>
<dbReference type="SUPFAM" id="SSF53383">
    <property type="entry name" value="PLP-dependent transferases"/>
    <property type="match status" value="1"/>
</dbReference>
<dbReference type="STRING" id="77635.BISU_0631"/>
<dbReference type="GO" id="GO:0047982">
    <property type="term" value="F:homocysteine desulfhydrase activity"/>
    <property type="evidence" value="ECO:0007669"/>
    <property type="project" value="UniProtKB-EC"/>
</dbReference>
<dbReference type="GO" id="GO:0019346">
    <property type="term" value="P:transsulfuration"/>
    <property type="evidence" value="ECO:0007669"/>
    <property type="project" value="InterPro"/>
</dbReference>
<dbReference type="GO" id="GO:0006535">
    <property type="term" value="P:cysteine biosynthetic process from serine"/>
    <property type="evidence" value="ECO:0007669"/>
    <property type="project" value="TreeGrafter"/>
</dbReference>
<dbReference type="InterPro" id="IPR015421">
    <property type="entry name" value="PyrdxlP-dep_Trfase_major"/>
</dbReference>
<dbReference type="PANTHER" id="PTHR43797:SF2">
    <property type="entry name" value="HOMOCYSTEINE_CYSTEINE SYNTHASE"/>
    <property type="match status" value="1"/>
</dbReference>
<comment type="cofactor">
    <cofactor evidence="1 10">
        <name>pyridoxal 5'-phosphate</name>
        <dbReference type="ChEBI" id="CHEBI:597326"/>
    </cofactor>
</comment>
<dbReference type="InterPro" id="IPR015424">
    <property type="entry name" value="PyrdxlP-dep_Trfase"/>
</dbReference>
<feature type="modified residue" description="N6-(pyridoxal phosphate)lysine" evidence="9">
    <location>
        <position position="250"/>
    </location>
</feature>
<evidence type="ECO:0000256" key="4">
    <source>
        <dbReference type="ARBA" id="ARBA00022898"/>
    </source>
</evidence>
<comment type="caution">
    <text evidence="11">The sequence shown here is derived from an EMBL/GenBank/DDBJ whole genome shotgun (WGS) entry which is preliminary data.</text>
</comment>
<dbReference type="GO" id="GO:0005737">
    <property type="term" value="C:cytoplasm"/>
    <property type="evidence" value="ECO:0007669"/>
    <property type="project" value="TreeGrafter"/>
</dbReference>
<dbReference type="GO" id="GO:0004124">
    <property type="term" value="F:cysteine synthase activity"/>
    <property type="evidence" value="ECO:0007669"/>
    <property type="project" value="TreeGrafter"/>
</dbReference>
<comment type="catalytic activity">
    <reaction evidence="7">
        <text>L-homocysteine + H2O = 2-oxobutanoate + hydrogen sulfide + NH4(+) + H(+)</text>
        <dbReference type="Rhea" id="RHEA:14501"/>
        <dbReference type="ChEBI" id="CHEBI:15377"/>
        <dbReference type="ChEBI" id="CHEBI:15378"/>
        <dbReference type="ChEBI" id="CHEBI:16763"/>
        <dbReference type="ChEBI" id="CHEBI:28938"/>
        <dbReference type="ChEBI" id="CHEBI:29919"/>
        <dbReference type="ChEBI" id="CHEBI:58199"/>
        <dbReference type="EC" id="4.4.1.2"/>
    </reaction>
    <physiologicalReaction direction="left-to-right" evidence="7">
        <dbReference type="Rhea" id="RHEA:14502"/>
    </physiologicalReaction>
</comment>
<dbReference type="EMBL" id="JGZR01000003">
    <property type="protein sequence ID" value="KFJ04623.1"/>
    <property type="molecule type" value="Genomic_DNA"/>
</dbReference>
<dbReference type="Gene3D" id="3.40.640.10">
    <property type="entry name" value="Type I PLP-dependent aspartate aminotransferase-like (Major domain)"/>
    <property type="match status" value="1"/>
</dbReference>
<evidence type="ECO:0000313" key="12">
    <source>
        <dbReference type="Proteomes" id="UP000029055"/>
    </source>
</evidence>
<evidence type="ECO:0000256" key="8">
    <source>
        <dbReference type="ARBA" id="ARBA00052699"/>
    </source>
</evidence>
<name>A0A087EA22_9BIFI</name>
<dbReference type="InterPro" id="IPR006235">
    <property type="entry name" value="OAc-hSer/O-AcSer_sulfhydrylase"/>
</dbReference>
<protein>
    <recommendedName>
        <fullName evidence="5">homocysteine desulfhydrase</fullName>
        <ecNumber evidence="5">4.4.1.2</ecNumber>
    </recommendedName>
    <alternativeName>
        <fullName evidence="6">Homocysteine desulfhydrase</fullName>
    </alternativeName>
</protein>
<dbReference type="eggNOG" id="COG2873">
    <property type="taxonomic scope" value="Bacteria"/>
</dbReference>
<dbReference type="PIRSF" id="PIRSF001434">
    <property type="entry name" value="CGS"/>
    <property type="match status" value="1"/>
</dbReference>
<dbReference type="GO" id="GO:0018826">
    <property type="term" value="F:methionine gamma-lyase activity"/>
    <property type="evidence" value="ECO:0007669"/>
    <property type="project" value="UniProtKB-EC"/>
</dbReference>
<dbReference type="GO" id="GO:0030170">
    <property type="term" value="F:pyridoxal phosphate binding"/>
    <property type="evidence" value="ECO:0007669"/>
    <property type="project" value="InterPro"/>
</dbReference>
<dbReference type="GO" id="GO:0071269">
    <property type="term" value="P:L-homocysteine biosynthetic process"/>
    <property type="evidence" value="ECO:0007669"/>
    <property type="project" value="TreeGrafter"/>
</dbReference>
<evidence type="ECO:0000256" key="6">
    <source>
        <dbReference type="ARBA" id="ARBA00047199"/>
    </source>
</evidence>
<evidence type="ECO:0000256" key="3">
    <source>
        <dbReference type="ARBA" id="ARBA00022679"/>
    </source>
</evidence>
<comment type="catalytic activity">
    <reaction evidence="8">
        <text>L-methionine + H2O = methanethiol + 2-oxobutanoate + NH4(+)</text>
        <dbReference type="Rhea" id="RHEA:23800"/>
        <dbReference type="ChEBI" id="CHEBI:15377"/>
        <dbReference type="ChEBI" id="CHEBI:16007"/>
        <dbReference type="ChEBI" id="CHEBI:16763"/>
        <dbReference type="ChEBI" id="CHEBI:28938"/>
        <dbReference type="ChEBI" id="CHEBI:57844"/>
        <dbReference type="EC" id="4.4.1.11"/>
    </reaction>
    <physiologicalReaction direction="left-to-right" evidence="8">
        <dbReference type="Rhea" id="RHEA:23801"/>
    </physiologicalReaction>
</comment>
<evidence type="ECO:0000256" key="1">
    <source>
        <dbReference type="ARBA" id="ARBA00001933"/>
    </source>
</evidence>
<evidence type="ECO:0000256" key="9">
    <source>
        <dbReference type="PIRSR" id="PIRSR001434-2"/>
    </source>
</evidence>
<dbReference type="Proteomes" id="UP000029055">
    <property type="component" value="Unassembled WGS sequence"/>
</dbReference>
<keyword evidence="3 11" id="KW-0808">Transferase</keyword>
<dbReference type="Pfam" id="PF01053">
    <property type="entry name" value="Cys_Met_Meta_PP"/>
    <property type="match status" value="1"/>
</dbReference>
<keyword evidence="4 9" id="KW-0663">Pyridoxal phosphate</keyword>
<evidence type="ECO:0000313" key="11">
    <source>
        <dbReference type="EMBL" id="KFJ04623.1"/>
    </source>
</evidence>
<comment type="similarity">
    <text evidence="2 10">Belongs to the trans-sulfuration enzymes family.</text>
</comment>